<dbReference type="EMBL" id="JAUIZM010000003">
    <property type="protein sequence ID" value="KAK1391295.1"/>
    <property type="molecule type" value="Genomic_DNA"/>
</dbReference>
<feature type="compositionally biased region" description="Polar residues" evidence="1">
    <location>
        <begin position="15"/>
        <end position="31"/>
    </location>
</feature>
<dbReference type="PANTHER" id="PTHR32166">
    <property type="entry name" value="OSJNBA0013A04.12 PROTEIN"/>
    <property type="match status" value="1"/>
</dbReference>
<comment type="caution">
    <text evidence="3">The sequence shown here is derived from an EMBL/GenBank/DDBJ whole genome shotgun (WGS) entry which is preliminary data.</text>
</comment>
<dbReference type="Pfam" id="PF05699">
    <property type="entry name" value="Dimer_Tnp_hAT"/>
    <property type="match status" value="1"/>
</dbReference>
<dbReference type="GO" id="GO:0046983">
    <property type="term" value="F:protein dimerization activity"/>
    <property type="evidence" value="ECO:0007669"/>
    <property type="project" value="InterPro"/>
</dbReference>
<evidence type="ECO:0000313" key="4">
    <source>
        <dbReference type="Proteomes" id="UP001237642"/>
    </source>
</evidence>
<dbReference type="AlphaFoldDB" id="A0AAD8ISZ3"/>
<keyword evidence="4" id="KW-1185">Reference proteome</keyword>
<sequence>MAFGQKGAKQKEKTQSAGQQTQNYSQSQPSNEDFIDLEDEPMEENTSRANSQTNKKPLLDEVAYLDAPKGKNAGGTKTWRCNYCHKTVKSSYTRIHHHFLGAPLGIKAEVGRCQVMLSNRALLQQIRKKVEEAEQVGISSSLTRSIISNKPVVAANMSPLEKSFRNLERHEVDMTVLRFLCANGIPFNVLRSPEMVSMTNAMKNAPKDYKPPSYDRARTSLLDDCRREVEKQCIPVSETWTRQGTSIVSDGAAGREISKVHKHIFWSPCVVHTLNLIFKDFAATFPWIKSTYTRGKTIVKYFKNHDRAYDIFRNHSGLELLKVAKTRFGSHFILLRRLSKCREALATTIVVRAWKDWIKSGDEHAREVAKEVSATISDEEFWDEVENIIVITKPLYYMIKFSDGEGQKMGEIYEKMDSMIGEIGDVMNHNKHHDDYEKMKEIMVKRWEKMNIQMHCLGFALNPFFYDINNLKSPAPVGEDEDEKRVLRRQLSKFQGKEGIFGTHAAMIDAVSMSPISWWSTYGAETPELSEIAMKVLSQPISSSSAERVWSTYYYIHNVKRNRLNSLRADKLVYIHSNIRLLSRFTKSYNDGPYRKWDIDPETSYLDDSAARLEELEWNEGHEENLAQAPKRQRYQDF</sequence>
<dbReference type="SUPFAM" id="SSF53098">
    <property type="entry name" value="Ribonuclease H-like"/>
    <property type="match status" value="1"/>
</dbReference>
<name>A0AAD8ISZ3_9APIA</name>
<dbReference type="InterPro" id="IPR008906">
    <property type="entry name" value="HATC_C_dom"/>
</dbReference>
<evidence type="ECO:0000256" key="1">
    <source>
        <dbReference type="SAM" id="MobiDB-lite"/>
    </source>
</evidence>
<dbReference type="Proteomes" id="UP001237642">
    <property type="component" value="Unassembled WGS sequence"/>
</dbReference>
<feature type="domain" description="HAT C-terminal dimerisation" evidence="2">
    <location>
        <begin position="512"/>
        <end position="579"/>
    </location>
</feature>
<feature type="region of interest" description="Disordered" evidence="1">
    <location>
        <begin position="1"/>
        <end position="57"/>
    </location>
</feature>
<dbReference type="InterPro" id="IPR012337">
    <property type="entry name" value="RNaseH-like_sf"/>
</dbReference>
<evidence type="ECO:0000313" key="3">
    <source>
        <dbReference type="EMBL" id="KAK1391295.1"/>
    </source>
</evidence>
<feature type="compositionally biased region" description="Acidic residues" evidence="1">
    <location>
        <begin position="33"/>
        <end position="43"/>
    </location>
</feature>
<protein>
    <submittedName>
        <fullName evidence="3">DUF659 domain-containing protein</fullName>
    </submittedName>
</protein>
<accession>A0AAD8ISZ3</accession>
<organism evidence="3 4">
    <name type="scientific">Heracleum sosnowskyi</name>
    <dbReference type="NCBI Taxonomy" id="360622"/>
    <lineage>
        <taxon>Eukaryota</taxon>
        <taxon>Viridiplantae</taxon>
        <taxon>Streptophyta</taxon>
        <taxon>Embryophyta</taxon>
        <taxon>Tracheophyta</taxon>
        <taxon>Spermatophyta</taxon>
        <taxon>Magnoliopsida</taxon>
        <taxon>eudicotyledons</taxon>
        <taxon>Gunneridae</taxon>
        <taxon>Pentapetalae</taxon>
        <taxon>asterids</taxon>
        <taxon>campanulids</taxon>
        <taxon>Apiales</taxon>
        <taxon>Apiaceae</taxon>
        <taxon>Apioideae</taxon>
        <taxon>apioid superclade</taxon>
        <taxon>Tordylieae</taxon>
        <taxon>Tordyliinae</taxon>
        <taxon>Heracleum</taxon>
    </lineage>
</organism>
<evidence type="ECO:0000259" key="2">
    <source>
        <dbReference type="Pfam" id="PF05699"/>
    </source>
</evidence>
<dbReference type="PANTHER" id="PTHR32166:SF123">
    <property type="entry name" value="BED-TYPE DOMAIN-CONTAINING PROTEIN"/>
    <property type="match status" value="1"/>
</dbReference>
<reference evidence="3" key="2">
    <citation type="submission" date="2023-05" db="EMBL/GenBank/DDBJ databases">
        <authorList>
            <person name="Schelkunov M.I."/>
        </authorList>
    </citation>
    <scope>NUCLEOTIDE SEQUENCE</scope>
    <source>
        <strain evidence="3">Hsosn_3</strain>
        <tissue evidence="3">Leaf</tissue>
    </source>
</reference>
<proteinExistence type="predicted"/>
<gene>
    <name evidence="3" type="ORF">POM88_010351</name>
</gene>
<reference evidence="3" key="1">
    <citation type="submission" date="2023-02" db="EMBL/GenBank/DDBJ databases">
        <title>Genome of toxic invasive species Heracleum sosnowskyi carries increased number of genes despite the absence of recent whole-genome duplications.</title>
        <authorList>
            <person name="Schelkunov M."/>
            <person name="Shtratnikova V."/>
            <person name="Makarenko M."/>
            <person name="Klepikova A."/>
            <person name="Omelchenko D."/>
            <person name="Novikova G."/>
            <person name="Obukhova E."/>
            <person name="Bogdanov V."/>
            <person name="Penin A."/>
            <person name="Logacheva M."/>
        </authorList>
    </citation>
    <scope>NUCLEOTIDE SEQUENCE</scope>
    <source>
        <strain evidence="3">Hsosn_3</strain>
        <tissue evidence="3">Leaf</tissue>
    </source>
</reference>